<reference evidence="2" key="1">
    <citation type="submission" date="2018-11" db="EMBL/GenBank/DDBJ databases">
        <authorList>
            <person name="Alioto T."/>
            <person name="Alioto T."/>
        </authorList>
    </citation>
    <scope>NUCLEOTIDE SEQUENCE</scope>
</reference>
<evidence type="ECO:0000313" key="3">
    <source>
        <dbReference type="Proteomes" id="UP000596742"/>
    </source>
</evidence>
<evidence type="ECO:0000313" key="2">
    <source>
        <dbReference type="EMBL" id="VDI51775.1"/>
    </source>
</evidence>
<feature type="compositionally biased region" description="Low complexity" evidence="1">
    <location>
        <begin position="272"/>
        <end position="284"/>
    </location>
</feature>
<proteinExistence type="predicted"/>
<evidence type="ECO:0000256" key="1">
    <source>
        <dbReference type="SAM" id="MobiDB-lite"/>
    </source>
</evidence>
<protein>
    <submittedName>
        <fullName evidence="2">Uncharacterized protein</fullName>
    </submittedName>
</protein>
<sequence length="404" mass="45844">MEFEETLSQDGLGMRPVLKLENENPHKASLPRSCHVNFKHTNRCREGRYPGRKRSRKLPSCTTAWDVTDLDSVGIYYKDKPDKMSTILDMVYSESEMFGGLSSEQSEFVKTLENSFTFSFDTSDLLVYSSQGLDMLLIDSIKEDVNDNGRILTNLGEHFIRNLILMIKCYDFENEGSLRKDGRKSGSEAVFIDLFTIFVRMTGVLAGPGAMFKSTMNILQKSVTAEPDVVILAGNILENPKVVCAVSVVEIQCVEKGMSYCQKSRQKDPETSSSLSSSSLSSYSEHSDNDEKPVHDQPDIFKRIPSKLLAQHGGQLLVLSQLYTGQHFTKDKIKKLIPGIIVMGTQVTFTLLEYSVNHMKDLFLNNVNRKERSYIYYTEPMDYLKKDDRNLLFESIVRLSNVKH</sequence>
<accession>A0A8B6FLW5</accession>
<dbReference type="AlphaFoldDB" id="A0A8B6FLW5"/>
<name>A0A8B6FLW5_MYTGA</name>
<dbReference type="EMBL" id="UYJE01007093">
    <property type="protein sequence ID" value="VDI51775.1"/>
    <property type="molecule type" value="Genomic_DNA"/>
</dbReference>
<comment type="caution">
    <text evidence="2">The sequence shown here is derived from an EMBL/GenBank/DDBJ whole genome shotgun (WGS) entry which is preliminary data.</text>
</comment>
<organism evidence="2 3">
    <name type="scientific">Mytilus galloprovincialis</name>
    <name type="common">Mediterranean mussel</name>
    <dbReference type="NCBI Taxonomy" id="29158"/>
    <lineage>
        <taxon>Eukaryota</taxon>
        <taxon>Metazoa</taxon>
        <taxon>Spiralia</taxon>
        <taxon>Lophotrochozoa</taxon>
        <taxon>Mollusca</taxon>
        <taxon>Bivalvia</taxon>
        <taxon>Autobranchia</taxon>
        <taxon>Pteriomorphia</taxon>
        <taxon>Mytilida</taxon>
        <taxon>Mytiloidea</taxon>
        <taxon>Mytilidae</taxon>
        <taxon>Mytilinae</taxon>
        <taxon>Mytilus</taxon>
    </lineage>
</organism>
<dbReference type="Proteomes" id="UP000596742">
    <property type="component" value="Unassembled WGS sequence"/>
</dbReference>
<dbReference type="OrthoDB" id="6104097at2759"/>
<keyword evidence="3" id="KW-1185">Reference proteome</keyword>
<feature type="region of interest" description="Disordered" evidence="1">
    <location>
        <begin position="265"/>
        <end position="297"/>
    </location>
</feature>
<gene>
    <name evidence="2" type="ORF">MGAL_10B087567</name>
</gene>
<feature type="compositionally biased region" description="Basic and acidic residues" evidence="1">
    <location>
        <begin position="285"/>
        <end position="297"/>
    </location>
</feature>